<dbReference type="SUPFAM" id="SSF52540">
    <property type="entry name" value="P-loop containing nucleoside triphosphate hydrolases"/>
    <property type="match status" value="1"/>
</dbReference>
<dbReference type="SMART" id="SM00481">
    <property type="entry name" value="POLIIIAc"/>
    <property type="match status" value="1"/>
</dbReference>
<dbReference type="InterPro" id="IPR027417">
    <property type="entry name" value="P-loop_NTPase"/>
</dbReference>
<keyword evidence="2" id="KW-0808">Transferase</keyword>
<dbReference type="EMBL" id="RJVO01000009">
    <property type="protein sequence ID" value="ROH86414.1"/>
    <property type="molecule type" value="Genomic_DNA"/>
</dbReference>
<name>A0A3N0V1I1_9GAMM</name>
<reference evidence="2 3" key="1">
    <citation type="submission" date="2018-10" db="EMBL/GenBank/DDBJ databases">
        <authorList>
            <person name="Chen W.-M."/>
        </authorList>
    </citation>
    <scope>NUCLEOTIDE SEQUENCE [LARGE SCALE GENOMIC DNA]</scope>
    <source>
        <strain evidence="2 3">THS-13</strain>
    </source>
</reference>
<evidence type="ECO:0000259" key="1">
    <source>
        <dbReference type="SMART" id="SM00481"/>
    </source>
</evidence>
<dbReference type="SUPFAM" id="SSF89550">
    <property type="entry name" value="PHP domain-like"/>
    <property type="match status" value="1"/>
</dbReference>
<dbReference type="InterPro" id="IPR003141">
    <property type="entry name" value="Pol/His_phosphatase_N"/>
</dbReference>
<dbReference type="Gene3D" id="3.40.50.300">
    <property type="entry name" value="P-loop containing nucleotide triphosphate hydrolases"/>
    <property type="match status" value="1"/>
</dbReference>
<evidence type="ECO:0000313" key="3">
    <source>
        <dbReference type="Proteomes" id="UP000282106"/>
    </source>
</evidence>
<gene>
    <name evidence="2" type="ORF">ED208_15355</name>
</gene>
<feature type="domain" description="Polymerase/histidinol phosphatase N-terminal" evidence="1">
    <location>
        <begin position="4"/>
        <end position="73"/>
    </location>
</feature>
<dbReference type="InParanoid" id="A0A3N0V1I1"/>
<dbReference type="GO" id="GO:0016740">
    <property type="term" value="F:transferase activity"/>
    <property type="evidence" value="ECO:0007669"/>
    <property type="project" value="UniProtKB-KW"/>
</dbReference>
<keyword evidence="3" id="KW-1185">Reference proteome</keyword>
<organism evidence="2 3">
    <name type="scientific">Stagnimonas aquatica</name>
    <dbReference type="NCBI Taxonomy" id="2689987"/>
    <lineage>
        <taxon>Bacteria</taxon>
        <taxon>Pseudomonadati</taxon>
        <taxon>Pseudomonadota</taxon>
        <taxon>Gammaproteobacteria</taxon>
        <taxon>Nevskiales</taxon>
        <taxon>Nevskiaceae</taxon>
        <taxon>Stagnimonas</taxon>
    </lineage>
</organism>
<comment type="caution">
    <text evidence="2">The sequence shown here is derived from an EMBL/GenBank/DDBJ whole genome shotgun (WGS) entry which is preliminary data.</text>
</comment>
<evidence type="ECO:0000313" key="2">
    <source>
        <dbReference type="EMBL" id="ROH86414.1"/>
    </source>
</evidence>
<proteinExistence type="predicted"/>
<dbReference type="AlphaFoldDB" id="A0A3N0V1I1"/>
<dbReference type="Proteomes" id="UP000282106">
    <property type="component" value="Unassembled WGS sequence"/>
</dbReference>
<dbReference type="Gene3D" id="3.20.20.140">
    <property type="entry name" value="Metal-dependent hydrolases"/>
    <property type="match status" value="1"/>
</dbReference>
<accession>A0A3N0V1I1</accession>
<dbReference type="InterPro" id="IPR016195">
    <property type="entry name" value="Pol/histidinol_Pase-like"/>
</dbReference>
<protein>
    <submittedName>
        <fullName evidence="2">Phosphotransferase</fullName>
    </submittedName>
</protein>
<dbReference type="RefSeq" id="WP_123212809.1">
    <property type="nucleotide sequence ID" value="NZ_RJVO01000009.1"/>
</dbReference>
<sequence length="674" mass="75744">MKKIDLHIHTVATFSDSPFYFSMEVFKRYVAEAGLDAVAVTNHDVFDAKQCREIQKALAPVVVFPGIEINLEGCHLLLYCDPTDIDDFNTKCAAVTKKIRKHGDEVTVTELKTIFGNLDHYLLIPHSDKSPPISADTLLNLDPFVSAGEVDSAKKFVRAIKDDTKLTPVLFSDLRMKDGLEHFPSRATFVDCGDISLAALKACIKDKNKVALSESDGNLLWPIFTNGQQISTGLNVIVGPRSSGKTHTLDEIQKAIGNCKYIRQFELVQQDEADYEKKFNKDVERRRGLVVEGHLAGLRRVLDDVLRIDPPANDAEVGKYVSTLLTSATEVQRQDNFSSCALFRETPFTLRDNKGLEQLIASVQHLIRNIDFANIIEKHVDRTSLRRLACELIELHQVTARDIALKSYVNTIVKDVKQLLSTRSSASSVADVDLFDIALDQRRLARFAEIVGFLKKEAVIYEKPVQGFRVEARRTTYKNASDLRKRSSTAVSFVEAYGEYGDPVRYLQKLKAMELNPADLYKLFVQINYRILNKDGVPVSGGERSEYRLIQEIADAKTFDALLIDEPESSFDNLFLKGEVNEILKALSETMPVVVVTHNNTVGASIQADYLLFTHKEVKDGEVIYRVYSGHPTDKMLRAPDGTEVRNHDVMMNSLEAGADAYRLRRESYEAVKN</sequence>